<reference evidence="5" key="1">
    <citation type="submission" date="2018-08" db="EMBL/GenBank/DDBJ databases">
        <authorList>
            <person name="Cornetti L."/>
        </authorList>
    </citation>
    <scope>NUCLEOTIDE SEQUENCE</scope>
    <source>
        <strain evidence="5">FI-G-95-1_INB4-1</strain>
    </source>
</reference>
<dbReference type="InterPro" id="IPR001791">
    <property type="entry name" value="Laminin_G"/>
</dbReference>
<dbReference type="InterPro" id="IPR036249">
    <property type="entry name" value="Thioredoxin-like_sf"/>
</dbReference>
<dbReference type="InterPro" id="IPR013766">
    <property type="entry name" value="Thioredoxin_domain"/>
</dbReference>
<dbReference type="SUPFAM" id="SSF49899">
    <property type="entry name" value="Concanavalin A-like lectins/glucanases"/>
    <property type="match status" value="1"/>
</dbReference>
<evidence type="ECO:0000259" key="4">
    <source>
        <dbReference type="PROSITE" id="PS50076"/>
    </source>
</evidence>
<dbReference type="SUPFAM" id="SSF52833">
    <property type="entry name" value="Thioredoxin-like"/>
    <property type="match status" value="1"/>
</dbReference>
<dbReference type="Gene3D" id="3.40.30.10">
    <property type="entry name" value="Glutaredoxin"/>
    <property type="match status" value="1"/>
</dbReference>
<gene>
    <name evidence="5" type="primary">EOG090X049L</name>
</gene>
<dbReference type="PROSITE" id="PS50025">
    <property type="entry name" value="LAM_G_DOMAIN"/>
    <property type="match status" value="1"/>
</dbReference>
<dbReference type="Pfam" id="PF00085">
    <property type="entry name" value="Thioredoxin"/>
    <property type="match status" value="1"/>
</dbReference>
<comment type="caution">
    <text evidence="1">Lacks conserved residue(s) required for the propagation of feature annotation.</text>
</comment>
<feature type="transmembrane region" description="Helical" evidence="2">
    <location>
        <begin position="126"/>
        <end position="151"/>
    </location>
</feature>
<keyword evidence="2" id="KW-0472">Membrane</keyword>
<dbReference type="Gene3D" id="1.10.287.110">
    <property type="entry name" value="DnaJ domain"/>
    <property type="match status" value="1"/>
</dbReference>
<feature type="domain" description="Laminin G" evidence="3">
    <location>
        <begin position="1"/>
        <end position="112"/>
    </location>
</feature>
<dbReference type="InterPro" id="IPR052448">
    <property type="entry name" value="DnaJ_C16_autophagy_reg"/>
</dbReference>
<dbReference type="InterPro" id="IPR001623">
    <property type="entry name" value="DnaJ_domain"/>
</dbReference>
<keyword evidence="2" id="KW-0812">Transmembrane</keyword>
<dbReference type="PANTHER" id="PTHR44303:SF2">
    <property type="entry name" value="DNAJ HOMOLOG SUBFAMILY C MEMBER 16"/>
    <property type="match status" value="1"/>
</dbReference>
<keyword evidence="2" id="KW-1133">Transmembrane helix</keyword>
<dbReference type="PANTHER" id="PTHR44303">
    <property type="entry name" value="DNAJ HOMOLOG SUBFAMILY C MEMBER 16"/>
    <property type="match status" value="1"/>
</dbReference>
<dbReference type="AlphaFoldDB" id="A0A4Y7M717"/>
<organism evidence="5">
    <name type="scientific">Daphnia longispina</name>
    <dbReference type="NCBI Taxonomy" id="42846"/>
    <lineage>
        <taxon>Eukaryota</taxon>
        <taxon>Metazoa</taxon>
        <taxon>Ecdysozoa</taxon>
        <taxon>Arthropoda</taxon>
        <taxon>Crustacea</taxon>
        <taxon>Branchiopoda</taxon>
        <taxon>Diplostraca</taxon>
        <taxon>Cladocera</taxon>
        <taxon>Anomopoda</taxon>
        <taxon>Daphniidae</taxon>
        <taxon>Daphnia</taxon>
    </lineage>
</organism>
<dbReference type="InterPro" id="IPR013320">
    <property type="entry name" value="ConA-like_dom_sf"/>
</dbReference>
<feature type="domain" description="J" evidence="4">
    <location>
        <begin position="195"/>
        <end position="285"/>
    </location>
</feature>
<proteinExistence type="evidence at transcript level"/>
<feature type="transmembrane region" description="Helical" evidence="2">
    <location>
        <begin position="660"/>
        <end position="684"/>
    </location>
</feature>
<evidence type="ECO:0000313" key="5">
    <source>
        <dbReference type="EMBL" id="SVE76316.1"/>
    </source>
</evidence>
<evidence type="ECO:0000256" key="2">
    <source>
        <dbReference type="SAM" id="Phobius"/>
    </source>
</evidence>
<evidence type="ECO:0000256" key="1">
    <source>
        <dbReference type="PROSITE-ProRule" id="PRU00122"/>
    </source>
</evidence>
<dbReference type="CDD" id="cd06257">
    <property type="entry name" value="DnaJ"/>
    <property type="match status" value="1"/>
</dbReference>
<dbReference type="Pfam" id="PF00226">
    <property type="entry name" value="DnaJ"/>
    <property type="match status" value="1"/>
</dbReference>
<sequence length="939" mass="107314">MVNMTVEDTVLTDGSWHNVTLTSKFRTLRLFLDGVEVGDELDMSIVHDFMDPYLTSVILGAANKDVHDINTNLFEFEGCLANFTVNNEIQPLNGSGGIFDRVVHHGRILGGCSNSIAGASTAPDPLSIGITLVIVFFVILLVAILISFVVVRVRRQQRDKKAGLQINKHNGVRMDKHFAIESSSRTAWWTASGSSSYVAISSSTESSTDENIRRAYKQYAREWHPDKNKNENAESKASFFSEHGGFRFQFKMSEMTAFHQHRITMRGYENLISPQSQNQPYLIFVYSEWCLMCVHVLPMWQRLVEDLNPIGINLATVHFDQETELAHKLGGKRGELPHIVLVMESKISCYKDEEFSTVKVIEFIRSRFSRNLITAVYDQNSDQFISGWKDNKVRVLLFGQLELVRLRYLTLAFKYRSHAVFGYVQLNVEATQSLSEKFDIPSKLDSLLLFHEDRDKPAARLSMADLPYSTLKDVIETNKYLQLPRLSSQTMLDSLCPPESSNVRRRLCAILVTDDREEDEEAREQLRQFTRQFKFSRDRIAFSYVFREKQTEFLRALLEGGKSLTEATTHLVIVWRQDIRRLSYSWLSQPFVSGFDNWNSSIENLQRTLTKIMGTAQPLAHQTIVKELVDEHAQGILGRITARLVTAAEVLGDHITRQELLAVGSVVGTVLFIAAVGYVMTYLVRLEEETIQRKNKGIIQTPRQTKMELKLHELRSETYNGMVRLLKPGCRTIVLLLNNQSMDVLIPKFHKAVWPYRKNKSLLFGWMNIDRGLQWYSRLLNLALKNVEEDEGTDIALDSNLVKSKNCVGTVISLNGHRRYFCIYHARHPECVSDSGGKRMQSMARRLTKSTHSINDASASFMGFDDTSLEDSENSDIEKGDCMKPLDDEEPLIMNGLRLRAKRASTEFALDGLSNWLDRLFEGTTQRYSINYWPDFGNF</sequence>
<evidence type="ECO:0000259" key="3">
    <source>
        <dbReference type="PROSITE" id="PS50025"/>
    </source>
</evidence>
<dbReference type="EMBL" id="LR006697">
    <property type="protein sequence ID" value="SVE76316.1"/>
    <property type="molecule type" value="mRNA"/>
</dbReference>
<protein>
    <submittedName>
        <fullName evidence="5">EOG090X049L</fullName>
    </submittedName>
</protein>
<dbReference type="Gene3D" id="2.60.120.200">
    <property type="match status" value="1"/>
</dbReference>
<dbReference type="Pfam" id="PF02210">
    <property type="entry name" value="Laminin_G_2"/>
    <property type="match status" value="1"/>
</dbReference>
<dbReference type="PROSITE" id="PS50076">
    <property type="entry name" value="DNAJ_2"/>
    <property type="match status" value="1"/>
</dbReference>
<name>A0A4Y7M717_9CRUS</name>
<dbReference type="InterPro" id="IPR036869">
    <property type="entry name" value="J_dom_sf"/>
</dbReference>
<accession>A0A4Y7M717</accession>
<dbReference type="SUPFAM" id="SSF46565">
    <property type="entry name" value="Chaperone J-domain"/>
    <property type="match status" value="1"/>
</dbReference>